<name>E0E3E8_9FIRM</name>
<evidence type="ECO:0000256" key="1">
    <source>
        <dbReference type="ARBA" id="ARBA00004651"/>
    </source>
</evidence>
<feature type="transmembrane region" description="Helical" evidence="8">
    <location>
        <begin position="134"/>
        <end position="154"/>
    </location>
</feature>
<dbReference type="AlphaFoldDB" id="E0E3E8"/>
<comment type="subcellular location">
    <subcellularLocation>
        <location evidence="1">Cell membrane</location>
        <topology evidence="1">Multi-pass membrane protein</topology>
    </subcellularLocation>
</comment>
<dbReference type="OrthoDB" id="3181706at2"/>
<comment type="similarity">
    <text evidence="2">Belongs to the AzlC family.</text>
</comment>
<keyword evidence="10" id="KW-1185">Reference proteome</keyword>
<dbReference type="eggNOG" id="COG1296">
    <property type="taxonomic scope" value="Bacteria"/>
</dbReference>
<evidence type="ECO:0000256" key="6">
    <source>
        <dbReference type="ARBA" id="ARBA00022989"/>
    </source>
</evidence>
<accession>E0E3E8</accession>
<evidence type="ECO:0000313" key="9">
    <source>
        <dbReference type="EMBL" id="EFM64596.1"/>
    </source>
</evidence>
<feature type="transmembrane region" description="Helical" evidence="8">
    <location>
        <begin position="186"/>
        <end position="204"/>
    </location>
</feature>
<evidence type="ECO:0000256" key="2">
    <source>
        <dbReference type="ARBA" id="ARBA00010735"/>
    </source>
</evidence>
<keyword evidence="3" id="KW-0813">Transport</keyword>
<dbReference type="InterPro" id="IPR011606">
    <property type="entry name" value="Brnchd-chn_aa_trnsp_permease"/>
</dbReference>
<dbReference type="STRING" id="596315.HMPREF0634_1562"/>
<dbReference type="GO" id="GO:1903785">
    <property type="term" value="P:L-valine transmembrane transport"/>
    <property type="evidence" value="ECO:0007669"/>
    <property type="project" value="TreeGrafter"/>
</dbReference>
<keyword evidence="7 8" id="KW-0472">Membrane</keyword>
<keyword evidence="5 8" id="KW-0812">Transmembrane</keyword>
<feature type="transmembrane region" description="Helical" evidence="8">
    <location>
        <begin position="210"/>
        <end position="225"/>
    </location>
</feature>
<gene>
    <name evidence="9" type="ORF">HMPREF0634_1562</name>
</gene>
<evidence type="ECO:0000256" key="3">
    <source>
        <dbReference type="ARBA" id="ARBA00022448"/>
    </source>
</evidence>
<evidence type="ECO:0000256" key="7">
    <source>
        <dbReference type="ARBA" id="ARBA00023136"/>
    </source>
</evidence>
<organism evidence="9 10">
    <name type="scientific">Peptostreptococcus stomatis DSM 17678</name>
    <dbReference type="NCBI Taxonomy" id="596315"/>
    <lineage>
        <taxon>Bacteria</taxon>
        <taxon>Bacillati</taxon>
        <taxon>Bacillota</taxon>
        <taxon>Clostridia</taxon>
        <taxon>Peptostreptococcales</taxon>
        <taxon>Peptostreptococcaceae</taxon>
        <taxon>Peptostreptococcus</taxon>
    </lineage>
</organism>
<keyword evidence="4" id="KW-1003">Cell membrane</keyword>
<feature type="transmembrane region" description="Helical" evidence="8">
    <location>
        <begin position="34"/>
        <end position="57"/>
    </location>
</feature>
<evidence type="ECO:0000256" key="4">
    <source>
        <dbReference type="ARBA" id="ARBA00022475"/>
    </source>
</evidence>
<dbReference type="GO" id="GO:0005886">
    <property type="term" value="C:plasma membrane"/>
    <property type="evidence" value="ECO:0007669"/>
    <property type="project" value="UniProtKB-SubCell"/>
</dbReference>
<dbReference type="PANTHER" id="PTHR34979:SF1">
    <property type="entry name" value="INNER MEMBRANE PROTEIN YGAZ"/>
    <property type="match status" value="1"/>
</dbReference>
<sequence>MNLKKIKKALITALPIAFCYVSLGFIGGTMISKVGFNLLDITLITIFVFSGSAVFIASNMLIGGINPQISIYLTLTIIITNLRNTLYSSALVNDTKNLKGWKKLVFSMFIADETFAINKTCYENDPEWDGDLALYVNIFSCIFGLIGNLLGGFFGQIIDIPLDMGTFMMSSMFVILAVLQVKNKQDLLILVIAILVSFVVLYIYQGGLDLIIVALIVTSIGYFIDKNNEKKGKLVDTDE</sequence>
<dbReference type="GeneID" id="84800788"/>
<dbReference type="EMBL" id="ADGQ01000056">
    <property type="protein sequence ID" value="EFM64596.1"/>
    <property type="molecule type" value="Genomic_DNA"/>
</dbReference>
<evidence type="ECO:0000256" key="8">
    <source>
        <dbReference type="SAM" id="Phobius"/>
    </source>
</evidence>
<feature type="transmembrane region" description="Helical" evidence="8">
    <location>
        <begin position="160"/>
        <end position="179"/>
    </location>
</feature>
<evidence type="ECO:0000256" key="5">
    <source>
        <dbReference type="ARBA" id="ARBA00022692"/>
    </source>
</evidence>
<protein>
    <submittedName>
        <fullName evidence="9">Putative azaleucine resistance protein AzlC</fullName>
    </submittedName>
</protein>
<proteinExistence type="inferred from homology"/>
<dbReference type="Pfam" id="PF03591">
    <property type="entry name" value="AzlC"/>
    <property type="match status" value="1"/>
</dbReference>
<reference evidence="9 10" key="1">
    <citation type="submission" date="2010-08" db="EMBL/GenBank/DDBJ databases">
        <authorList>
            <person name="Harkins D.M."/>
            <person name="Madupu R."/>
            <person name="Durkin A.S."/>
            <person name="Torralba M."/>
            <person name="Methe B."/>
            <person name="Sutton G.G."/>
            <person name="Nelson K.E."/>
        </authorList>
    </citation>
    <scope>NUCLEOTIDE SEQUENCE [LARGE SCALE GENOMIC DNA]</scope>
    <source>
        <strain evidence="9 10">DSM 17678</strain>
    </source>
</reference>
<dbReference type="PANTHER" id="PTHR34979">
    <property type="entry name" value="INNER MEMBRANE PROTEIN YGAZ"/>
    <property type="match status" value="1"/>
</dbReference>
<evidence type="ECO:0000313" key="10">
    <source>
        <dbReference type="Proteomes" id="UP000003244"/>
    </source>
</evidence>
<dbReference type="RefSeq" id="WP_007789670.1">
    <property type="nucleotide sequence ID" value="NZ_ADGQ01000056.1"/>
</dbReference>
<keyword evidence="6 8" id="KW-1133">Transmembrane helix</keyword>
<comment type="caution">
    <text evidence="9">The sequence shown here is derived from an EMBL/GenBank/DDBJ whole genome shotgun (WGS) entry which is preliminary data.</text>
</comment>
<dbReference type="Proteomes" id="UP000003244">
    <property type="component" value="Unassembled WGS sequence"/>
</dbReference>